<organism evidence="1 2">
    <name type="scientific">Necator americanus</name>
    <name type="common">Human hookworm</name>
    <dbReference type="NCBI Taxonomy" id="51031"/>
    <lineage>
        <taxon>Eukaryota</taxon>
        <taxon>Metazoa</taxon>
        <taxon>Ecdysozoa</taxon>
        <taxon>Nematoda</taxon>
        <taxon>Chromadorea</taxon>
        <taxon>Rhabditida</taxon>
        <taxon>Rhabditina</taxon>
        <taxon>Rhabditomorpha</taxon>
        <taxon>Strongyloidea</taxon>
        <taxon>Ancylostomatidae</taxon>
        <taxon>Bunostominae</taxon>
        <taxon>Necator</taxon>
    </lineage>
</organism>
<accession>W2TC32</accession>
<evidence type="ECO:0000313" key="2">
    <source>
        <dbReference type="Proteomes" id="UP000053676"/>
    </source>
</evidence>
<dbReference type="PANTHER" id="PTHR30613">
    <property type="entry name" value="UNCHARACTERIZED PROTEIN YBIU-RELATED"/>
    <property type="match status" value="1"/>
</dbReference>
<dbReference type="InterPro" id="IPR027443">
    <property type="entry name" value="IPNS-like_sf"/>
</dbReference>
<reference evidence="2" key="1">
    <citation type="journal article" date="2014" name="Nat. Genet.">
        <title>Genome of the human hookworm Necator americanus.</title>
        <authorList>
            <person name="Tang Y.T."/>
            <person name="Gao X."/>
            <person name="Rosa B.A."/>
            <person name="Abubucker S."/>
            <person name="Hallsworth-Pepin K."/>
            <person name="Martin J."/>
            <person name="Tyagi R."/>
            <person name="Heizer E."/>
            <person name="Zhang X."/>
            <person name="Bhonagiri-Palsikar V."/>
            <person name="Minx P."/>
            <person name="Warren W.C."/>
            <person name="Wang Q."/>
            <person name="Zhan B."/>
            <person name="Hotez P.J."/>
            <person name="Sternberg P.W."/>
            <person name="Dougall A."/>
            <person name="Gaze S.T."/>
            <person name="Mulvenna J."/>
            <person name="Sotillo J."/>
            <person name="Ranganathan S."/>
            <person name="Rabelo E.M."/>
            <person name="Wilson R.K."/>
            <person name="Felgner P.L."/>
            <person name="Bethony J."/>
            <person name="Hawdon J.M."/>
            <person name="Gasser R.B."/>
            <person name="Loukas A."/>
            <person name="Mitreva M."/>
        </authorList>
    </citation>
    <scope>NUCLEOTIDE SEQUENCE [LARGE SCALE GENOMIC DNA]</scope>
</reference>
<dbReference type="KEGG" id="nai:NECAME_18133"/>
<dbReference type="EMBL" id="KI659516">
    <property type="protein sequence ID" value="ETN79383.1"/>
    <property type="molecule type" value="Genomic_DNA"/>
</dbReference>
<dbReference type="Proteomes" id="UP000053676">
    <property type="component" value="Unassembled WGS sequence"/>
</dbReference>
<dbReference type="SUPFAM" id="SSF51197">
    <property type="entry name" value="Clavaminate synthase-like"/>
    <property type="match status" value="1"/>
</dbReference>
<dbReference type="Pfam" id="PF07350">
    <property type="entry name" value="Gig2-like"/>
    <property type="match status" value="1"/>
</dbReference>
<dbReference type="InterPro" id="IPR010856">
    <property type="entry name" value="Gig2-like"/>
</dbReference>
<keyword evidence="2" id="KW-1185">Reference proteome</keyword>
<name>W2TC32_NECAM</name>
<dbReference type="AlphaFoldDB" id="W2TC32"/>
<evidence type="ECO:0000313" key="1">
    <source>
        <dbReference type="EMBL" id="ETN79383.1"/>
    </source>
</evidence>
<dbReference type="STRING" id="51031.W2TC32"/>
<evidence type="ECO:0008006" key="3">
    <source>
        <dbReference type="Google" id="ProtNLM"/>
    </source>
</evidence>
<gene>
    <name evidence="1" type="ORF">NECAME_18133</name>
</gene>
<dbReference type="PANTHER" id="PTHR30613:SF1">
    <property type="entry name" value="DUF1479 DOMAIN PROTEIN (AFU_ORTHOLOGUE AFUA_5G09280)"/>
    <property type="match status" value="1"/>
</dbReference>
<sequence>MAYVLLRALQDDVAEDDLCGAQPGRGLPISPEWHAPLCDALISIPPMQAGDAVFWHCDVIHSVEDEHRGSGYSNVMYIPATPGCAKNDAYLQRQLPSFLEGRSPPDFPPEHIEADLADRAGVADLTPLGRTQLGLPGVA</sequence>
<proteinExistence type="predicted"/>
<dbReference type="OrthoDB" id="8249012at2759"/>
<protein>
    <recommendedName>
        <fullName evidence="3">Phytanoyl-CoA dioxygenase</fullName>
    </recommendedName>
</protein>
<dbReference type="Gene3D" id="2.60.120.330">
    <property type="entry name" value="B-lactam Antibiotic, Isopenicillin N Synthase, Chain"/>
    <property type="match status" value="1"/>
</dbReference>